<dbReference type="InterPro" id="IPR008979">
    <property type="entry name" value="Galactose-bd-like_sf"/>
</dbReference>
<dbReference type="PANTHER" id="PTHR24543">
    <property type="entry name" value="MULTICOPPER OXIDASE-RELATED"/>
    <property type="match status" value="1"/>
</dbReference>
<dbReference type="Gene3D" id="2.60.120.260">
    <property type="entry name" value="Galactose-binding domain-like"/>
    <property type="match status" value="1"/>
</dbReference>
<accession>A7RT08</accession>
<dbReference type="PhylomeDB" id="A7RT08"/>
<keyword evidence="3" id="KW-1185">Reference proteome</keyword>
<dbReference type="FunFam" id="2.60.120.260:FF:000016">
    <property type="entry name" value="Contactin-associated protein-like 4 isoform 1"/>
    <property type="match status" value="1"/>
</dbReference>
<evidence type="ECO:0000313" key="2">
    <source>
        <dbReference type="EMBL" id="EDO45368.1"/>
    </source>
</evidence>
<evidence type="ECO:0000313" key="3">
    <source>
        <dbReference type="Proteomes" id="UP000001593"/>
    </source>
</evidence>
<dbReference type="Pfam" id="PF00754">
    <property type="entry name" value="F5_F8_type_C"/>
    <property type="match status" value="1"/>
</dbReference>
<dbReference type="CDD" id="cd00057">
    <property type="entry name" value="FA58C"/>
    <property type="match status" value="1"/>
</dbReference>
<dbReference type="PROSITE" id="PS50022">
    <property type="entry name" value="FA58C_3"/>
    <property type="match status" value="1"/>
</dbReference>
<dbReference type="HOGENOM" id="CLU_030066_1_2_1"/>
<proteinExistence type="predicted"/>
<evidence type="ECO:0000259" key="1">
    <source>
        <dbReference type="PROSITE" id="PS50022"/>
    </source>
</evidence>
<dbReference type="EMBL" id="DS469536">
    <property type="protein sequence ID" value="EDO45368.1"/>
    <property type="molecule type" value="Genomic_DNA"/>
</dbReference>
<dbReference type="PROSITE" id="PS01285">
    <property type="entry name" value="FA58C_1"/>
    <property type="match status" value="1"/>
</dbReference>
<name>A7RT08_NEMVE</name>
<sequence length="152" mass="18414">MQSRYIPDRSIRASSQWDRNHGPERARLHIRKGRGKTGAWSARHNNRRQWIQIDLRRRYVITMISTQGRQDYNQWWVTSYTISYSNTGKRFNTYRTRQGVRVFVGNYDKNTVVTRVLRPIIKARFIRINPRTWYRHISMRLELYGRNIGISK</sequence>
<dbReference type="PANTHER" id="PTHR24543:SF325">
    <property type="entry name" value="F5_8 TYPE C DOMAIN-CONTAINING PROTEIN"/>
    <property type="match status" value="1"/>
</dbReference>
<protein>
    <recommendedName>
        <fullName evidence="1">F5/8 type C domain-containing protein</fullName>
    </recommendedName>
</protein>
<feature type="domain" description="F5/8 type C" evidence="1">
    <location>
        <begin position="1"/>
        <end position="146"/>
    </location>
</feature>
<dbReference type="InterPro" id="IPR000421">
    <property type="entry name" value="FA58C"/>
</dbReference>
<reference evidence="2 3" key="1">
    <citation type="journal article" date="2007" name="Science">
        <title>Sea anemone genome reveals ancestral eumetazoan gene repertoire and genomic organization.</title>
        <authorList>
            <person name="Putnam N.H."/>
            <person name="Srivastava M."/>
            <person name="Hellsten U."/>
            <person name="Dirks B."/>
            <person name="Chapman J."/>
            <person name="Salamov A."/>
            <person name="Terry A."/>
            <person name="Shapiro H."/>
            <person name="Lindquist E."/>
            <person name="Kapitonov V.V."/>
            <person name="Jurka J."/>
            <person name="Genikhovich G."/>
            <person name="Grigoriev I.V."/>
            <person name="Lucas S.M."/>
            <person name="Steele R.E."/>
            <person name="Finnerty J.R."/>
            <person name="Technau U."/>
            <person name="Martindale M.Q."/>
            <person name="Rokhsar D.S."/>
        </authorList>
    </citation>
    <scope>NUCLEOTIDE SEQUENCE [LARGE SCALE GENOMIC DNA]</scope>
    <source>
        <strain evidence="3">CH2 X CH6</strain>
    </source>
</reference>
<dbReference type="Proteomes" id="UP000001593">
    <property type="component" value="Unassembled WGS sequence"/>
</dbReference>
<dbReference type="InParanoid" id="A7RT08"/>
<dbReference type="AlphaFoldDB" id="A7RT08"/>
<organism evidence="2 3">
    <name type="scientific">Nematostella vectensis</name>
    <name type="common">Starlet sea anemone</name>
    <dbReference type="NCBI Taxonomy" id="45351"/>
    <lineage>
        <taxon>Eukaryota</taxon>
        <taxon>Metazoa</taxon>
        <taxon>Cnidaria</taxon>
        <taxon>Anthozoa</taxon>
        <taxon>Hexacorallia</taxon>
        <taxon>Actiniaria</taxon>
        <taxon>Edwardsiidae</taxon>
        <taxon>Nematostella</taxon>
    </lineage>
</organism>
<gene>
    <name evidence="2" type="ORF">NEMVEDRAFT_v1g92409</name>
</gene>
<dbReference type="SMART" id="SM00231">
    <property type="entry name" value="FA58C"/>
    <property type="match status" value="1"/>
</dbReference>
<dbReference type="OMA" id="YLIMSST"/>
<dbReference type="SUPFAM" id="SSF49785">
    <property type="entry name" value="Galactose-binding domain-like"/>
    <property type="match status" value="1"/>
</dbReference>